<evidence type="ECO:0000256" key="2">
    <source>
        <dbReference type="SAM" id="MobiDB-lite"/>
    </source>
</evidence>
<name>Q0SLU0_BORAP</name>
<feature type="coiled-coil region" evidence="1">
    <location>
        <begin position="145"/>
        <end position="172"/>
    </location>
</feature>
<evidence type="ECO:0000313" key="3">
    <source>
        <dbReference type="EMBL" id="AEL70684.1"/>
    </source>
</evidence>
<dbReference type="PATRIC" id="fig|390236.22.peg.1478"/>
<keyword evidence="1" id="KW-0175">Coiled coil</keyword>
<dbReference type="Pfam" id="PF05714">
    <property type="entry name" value="PFam54_60"/>
    <property type="match status" value="1"/>
</dbReference>
<accession>Q0SLU0</accession>
<protein>
    <submittedName>
        <fullName evidence="3">Outer surface protein</fullName>
    </submittedName>
</protein>
<dbReference type="EMBL" id="CP002950">
    <property type="protein sequence ID" value="AEL70684.1"/>
    <property type="molecule type" value="Genomic_DNA"/>
</dbReference>
<feature type="compositionally biased region" description="Basic and acidic residues" evidence="2">
    <location>
        <begin position="34"/>
        <end position="44"/>
    </location>
</feature>
<evidence type="ECO:0000313" key="4">
    <source>
        <dbReference type="Proteomes" id="UP000005216"/>
    </source>
</evidence>
<dbReference type="InterPro" id="IPR008421">
    <property type="entry name" value="Borrelia_lipoprotein_PFam54/60"/>
</dbReference>
<gene>
    <name evidence="3" type="primary">p29</name>
    <name evidence="3" type="ordered locus">BafPKo_A0065</name>
</gene>
<dbReference type="HOGENOM" id="CLU_080351_1_0_12"/>
<organism evidence="3 4">
    <name type="scientific">Borreliella afzelii (strain PKo)</name>
    <name type="common">Borrelia afzelii</name>
    <dbReference type="NCBI Taxonomy" id="390236"/>
    <lineage>
        <taxon>Bacteria</taxon>
        <taxon>Pseudomonadati</taxon>
        <taxon>Spirochaetota</taxon>
        <taxon>Spirochaetia</taxon>
        <taxon>Spirochaetales</taxon>
        <taxon>Borreliaceae</taxon>
        <taxon>Borreliella</taxon>
    </lineage>
</organism>
<feature type="coiled-coil region" evidence="1">
    <location>
        <begin position="79"/>
        <end position="113"/>
    </location>
</feature>
<dbReference type="KEGG" id="baf:BAPKO_2066"/>
<dbReference type="NCBIfam" id="NF033729">
    <property type="entry name" value="borfam54_2"/>
    <property type="match status" value="1"/>
</dbReference>
<sequence length="270" mass="31221">MTKTKLNIIKLNIITAILTLIYISCTVNKIDLKPKSKTNPKEKTQNLFQESKDLAPSNQEPKDLKPLNQEPQTLKPLKKESLETIISKLKEIAKKLETQKEQEDQEIAKIATEKFDFLNTFTIGPYDIVEERAQTQIKRIIYSSLNYEKEKIKTLEEILEKLKKNRQNQIIATRFIHHTSWGIQSNLENDLKSIKKATEDNIHTLSKEAAKKILIEVESNLELKQGFAKKINETLKAYNQDSQNIKTNDEELAKNIDENYKNSDSLKPIN</sequence>
<dbReference type="OrthoDB" id="352901at2"/>
<dbReference type="Gene3D" id="1.10.3160.10">
    <property type="entry name" value="Bbcrasp-1"/>
    <property type="match status" value="1"/>
</dbReference>
<reference evidence="3 4" key="1">
    <citation type="journal article" date="2011" name="J. Bacteriol.">
        <title>Whole-genome sequences of two Borrelia afzelii and two Borrelia garinii Lyme disease agent isolates.</title>
        <authorList>
            <person name="Casjens S.R."/>
            <person name="Mongodin E.F."/>
            <person name="Qiu W.-G."/>
            <person name="Dunn J.J."/>
            <person name="Luft B.J."/>
            <person name="Fraser-Liggett C.M."/>
            <person name="Schutzer S.E."/>
        </authorList>
    </citation>
    <scope>NUCLEOTIDE SEQUENCE [LARGE SCALE GENOMIC DNA]</scope>
    <source>
        <strain evidence="3 4">PKo</strain>
    </source>
</reference>
<keyword evidence="3" id="KW-0614">Plasmid</keyword>
<proteinExistence type="predicted"/>
<dbReference type="KEGG" id="bafz:BafPKo_A0065"/>
<dbReference type="AlphaFoldDB" id="Q0SLU0"/>
<feature type="region of interest" description="Disordered" evidence="2">
    <location>
        <begin position="34"/>
        <end position="73"/>
    </location>
</feature>
<evidence type="ECO:0000256" key="1">
    <source>
        <dbReference type="SAM" id="Coils"/>
    </source>
</evidence>
<dbReference type="RefSeq" id="WP_011703827.1">
    <property type="nucleotide sequence ID" value="NC_008564.1"/>
</dbReference>
<geneLocation type="plasmid" evidence="3 4">
    <name>lp54</name>
</geneLocation>
<dbReference type="Proteomes" id="UP000005216">
    <property type="component" value="Plasmid lp54"/>
</dbReference>
<keyword evidence="4" id="KW-1185">Reference proteome</keyword>